<dbReference type="InterPro" id="IPR010667">
    <property type="entry name" value="Phage_T4_Gp19"/>
</dbReference>
<evidence type="ECO:0000313" key="2">
    <source>
        <dbReference type="Proteomes" id="UP000184212"/>
    </source>
</evidence>
<dbReference type="PANTHER" id="PTHR38009">
    <property type="entry name" value="CONSERVED HYPOTHETICAL PHAGE TAIL PROTEIN"/>
    <property type="match status" value="1"/>
</dbReference>
<dbReference type="NCBIfam" id="TIGR02241">
    <property type="entry name" value="conserved hypothetical phage tail region protein"/>
    <property type="match status" value="1"/>
</dbReference>
<dbReference type="AlphaFoldDB" id="A0A1M5UN45"/>
<dbReference type="GO" id="GO:0005198">
    <property type="term" value="F:structural molecule activity"/>
    <property type="evidence" value="ECO:0007669"/>
    <property type="project" value="InterPro"/>
</dbReference>
<gene>
    <name evidence="1" type="ORF">SAMN04488109_4787</name>
</gene>
<dbReference type="EMBL" id="FQWQ01000003">
    <property type="protein sequence ID" value="SHH64326.1"/>
    <property type="molecule type" value="Genomic_DNA"/>
</dbReference>
<sequence length="169" mass="19149">MDLNYPQVGFHFLVAFELFPQFPNDLRFQEVSGLNVTMESEPLKEGGENRFVHQLPVRTSYSELVLKRGKFMGSGILFWCKNAIENFEFKPTNILISLLNDDHLPLYNWYVINAIPKRLEISGFNAERSEVVIETLALNYQYFKYYDPASAALDLAGSLAGSIGGSISI</sequence>
<evidence type="ECO:0000313" key="1">
    <source>
        <dbReference type="EMBL" id="SHH64326.1"/>
    </source>
</evidence>
<dbReference type="RefSeq" id="WP_073139119.1">
    <property type="nucleotide sequence ID" value="NZ_FQWQ01000003.1"/>
</dbReference>
<keyword evidence="2" id="KW-1185">Reference proteome</keyword>
<reference evidence="1 2" key="1">
    <citation type="submission" date="2016-11" db="EMBL/GenBank/DDBJ databases">
        <authorList>
            <person name="Jaros S."/>
            <person name="Januszkiewicz K."/>
            <person name="Wedrychowicz H."/>
        </authorList>
    </citation>
    <scope>NUCLEOTIDE SEQUENCE [LARGE SCALE GENOMIC DNA]</scope>
    <source>
        <strain evidence="1 2">DSM 24574</strain>
    </source>
</reference>
<dbReference type="Pfam" id="PF06841">
    <property type="entry name" value="Phage_T4_gp19"/>
    <property type="match status" value="1"/>
</dbReference>
<name>A0A1M5UN45_9BACT</name>
<organism evidence="1 2">
    <name type="scientific">Chryseolinea serpens</name>
    <dbReference type="NCBI Taxonomy" id="947013"/>
    <lineage>
        <taxon>Bacteria</taxon>
        <taxon>Pseudomonadati</taxon>
        <taxon>Bacteroidota</taxon>
        <taxon>Cytophagia</taxon>
        <taxon>Cytophagales</taxon>
        <taxon>Fulvivirgaceae</taxon>
        <taxon>Chryseolinea</taxon>
    </lineage>
</organism>
<dbReference type="STRING" id="947013.SAMN04488109_4787"/>
<dbReference type="Proteomes" id="UP000184212">
    <property type="component" value="Unassembled WGS sequence"/>
</dbReference>
<accession>A0A1M5UN45</accession>
<dbReference type="PANTHER" id="PTHR38009:SF1">
    <property type="entry name" value="CONSERVED HYPOTHETICAL PHAGE TAIL PROTEIN"/>
    <property type="match status" value="1"/>
</dbReference>
<dbReference type="InterPro" id="IPR011747">
    <property type="entry name" value="CHP02241"/>
</dbReference>
<proteinExistence type="predicted"/>
<dbReference type="OrthoDB" id="9799891at2"/>
<protein>
    <submittedName>
        <fullName evidence="1">Conserved hypothetical phage tail region protein</fullName>
    </submittedName>
</protein>